<dbReference type="AlphaFoldDB" id="A0A6I1EPW7"/>
<dbReference type="Gene3D" id="3.30.160.250">
    <property type="match status" value="1"/>
</dbReference>
<dbReference type="EMBL" id="WEHX01000005">
    <property type="protein sequence ID" value="KAB7662685.1"/>
    <property type="molecule type" value="Genomic_DNA"/>
</dbReference>
<sequence>MKKFLVLIEMASENGLWRGFAPDFEKLEAEAATPEELLSKLREALGERLERLREAGEAEPEPMPLECVPMPESFHDWRLARVEPEGDAELVYPCDLLRVLGNGAYILTCNTPSLSFMGEDLEDVKRAMSAGIREVLEMRMNEGKSLSTLLPFPEAIGMRSADVVLIPVAVP</sequence>
<evidence type="ECO:0000313" key="2">
    <source>
        <dbReference type="Proteomes" id="UP000430564"/>
    </source>
</evidence>
<proteinExistence type="predicted"/>
<comment type="caution">
    <text evidence="1">The sequence shown here is derived from an EMBL/GenBank/DDBJ whole genome shotgun (WGS) entry which is preliminary data.</text>
</comment>
<reference evidence="1 2" key="1">
    <citation type="submission" date="2019-10" db="EMBL/GenBank/DDBJ databases">
        <title>Genome diversity of Sutterella seckii.</title>
        <authorList>
            <person name="Chaplin A.V."/>
            <person name="Sokolova S.R."/>
            <person name="Mosin K.A."/>
            <person name="Ivanova E.L."/>
            <person name="Kochetkova T.O."/>
            <person name="Goltsov A.Y."/>
            <person name="Trofimov D.Y."/>
            <person name="Efimov B.A."/>
        </authorList>
    </citation>
    <scope>NUCLEOTIDE SEQUENCE [LARGE SCALE GENOMIC DNA]</scope>
    <source>
        <strain evidence="1 2">ASD393</strain>
    </source>
</reference>
<evidence type="ECO:0000313" key="1">
    <source>
        <dbReference type="EMBL" id="KAB7662685.1"/>
    </source>
</evidence>
<organism evidence="1 2">
    <name type="scientific">Sutterella seckii</name>
    <dbReference type="NCBI Taxonomy" id="1944635"/>
    <lineage>
        <taxon>Bacteria</taxon>
        <taxon>Pseudomonadati</taxon>
        <taxon>Pseudomonadota</taxon>
        <taxon>Betaproteobacteria</taxon>
        <taxon>Burkholderiales</taxon>
        <taxon>Sutterellaceae</taxon>
        <taxon>Sutterella</taxon>
    </lineage>
</organism>
<dbReference type="Proteomes" id="UP000430564">
    <property type="component" value="Unassembled WGS sequence"/>
</dbReference>
<dbReference type="SUPFAM" id="SSF143100">
    <property type="entry name" value="TTHA1013/TTHA0281-like"/>
    <property type="match status" value="1"/>
</dbReference>
<dbReference type="OrthoDB" id="7630980at2"/>
<dbReference type="InterPro" id="IPR035069">
    <property type="entry name" value="TTHA1013/TTHA0281-like"/>
</dbReference>
<name>A0A6I1EPW7_9BURK</name>
<gene>
    <name evidence="1" type="ORF">GBM95_02040</name>
</gene>
<protein>
    <submittedName>
        <fullName evidence="1">Type II toxin-antitoxin system HicB family antitoxin</fullName>
    </submittedName>
</protein>
<dbReference type="RefSeq" id="WP_152157552.1">
    <property type="nucleotide sequence ID" value="NZ_WEHX01000005.1"/>
</dbReference>
<accession>A0A6I1EPW7</accession>